<evidence type="ECO:0000313" key="2">
    <source>
        <dbReference type="Proteomes" id="UP000501690"/>
    </source>
</evidence>
<accession>A0A4D6NLQ0</accession>
<dbReference type="Proteomes" id="UP000501690">
    <property type="component" value="Linkage Group LG10"/>
</dbReference>
<dbReference type="AlphaFoldDB" id="A0A4D6NLQ0"/>
<proteinExistence type="predicted"/>
<reference evidence="1 2" key="1">
    <citation type="submission" date="2019-04" db="EMBL/GenBank/DDBJ databases">
        <title>An improved genome assembly and genetic linkage map for asparagus bean, Vigna unguiculata ssp. sesquipedialis.</title>
        <authorList>
            <person name="Xia Q."/>
            <person name="Zhang R."/>
            <person name="Dong Y."/>
        </authorList>
    </citation>
    <scope>NUCLEOTIDE SEQUENCE [LARGE SCALE GENOMIC DNA]</scope>
    <source>
        <tissue evidence="1">Leaf</tissue>
    </source>
</reference>
<gene>
    <name evidence="1" type="ORF">DEO72_LG10g4057</name>
</gene>
<organism evidence="1 2">
    <name type="scientific">Vigna unguiculata</name>
    <name type="common">Cowpea</name>
    <dbReference type="NCBI Taxonomy" id="3917"/>
    <lineage>
        <taxon>Eukaryota</taxon>
        <taxon>Viridiplantae</taxon>
        <taxon>Streptophyta</taxon>
        <taxon>Embryophyta</taxon>
        <taxon>Tracheophyta</taxon>
        <taxon>Spermatophyta</taxon>
        <taxon>Magnoliopsida</taxon>
        <taxon>eudicotyledons</taxon>
        <taxon>Gunneridae</taxon>
        <taxon>Pentapetalae</taxon>
        <taxon>rosids</taxon>
        <taxon>fabids</taxon>
        <taxon>Fabales</taxon>
        <taxon>Fabaceae</taxon>
        <taxon>Papilionoideae</taxon>
        <taxon>50 kb inversion clade</taxon>
        <taxon>NPAAA clade</taxon>
        <taxon>indigoferoid/millettioid clade</taxon>
        <taxon>Phaseoleae</taxon>
        <taxon>Vigna</taxon>
    </lineage>
</organism>
<evidence type="ECO:0000313" key="1">
    <source>
        <dbReference type="EMBL" id="QCE12807.1"/>
    </source>
</evidence>
<dbReference type="EMBL" id="CP039354">
    <property type="protein sequence ID" value="QCE12807.1"/>
    <property type="molecule type" value="Genomic_DNA"/>
</dbReference>
<name>A0A4D6NLQ0_VIGUN</name>
<dbReference type="Gene3D" id="3.30.200.20">
    <property type="entry name" value="Phosphorylase Kinase, domain 1"/>
    <property type="match status" value="1"/>
</dbReference>
<keyword evidence="2" id="KW-1185">Reference proteome</keyword>
<sequence length="169" mass="19072">MRWLGAVGEEEDEEGVVVVARGGGVVICIGAAMNELLASRRSCRRSCVSPQLVKVVGQSYWFLRRSNNKHRQIDAEIRKFGSVKNDFKVFTYAQLVKAINNFSSESLIDEGGFENVYKGYTKSVEQICLVFYYLIMLRAFHKVMKISCKEFCVQTIVVKVLNRDGAQGT</sequence>
<protein>
    <submittedName>
        <fullName evidence="1">Uncharacterized protein</fullName>
    </submittedName>
</protein>